<dbReference type="EMBL" id="AP008957">
    <property type="protein sequence ID" value="BAH32957.1"/>
    <property type="molecule type" value="Genomic_DNA"/>
</dbReference>
<accession>C0ZX72</accession>
<evidence type="ECO:0000313" key="3">
    <source>
        <dbReference type="Proteomes" id="UP000002204"/>
    </source>
</evidence>
<proteinExistence type="predicted"/>
<feature type="coiled-coil region" evidence="1">
    <location>
        <begin position="49"/>
        <end position="76"/>
    </location>
</feature>
<evidence type="ECO:0000313" key="2">
    <source>
        <dbReference type="EMBL" id="BAH32957.1"/>
    </source>
</evidence>
<protein>
    <submittedName>
        <fullName evidence="2">Uncharacterized protein</fullName>
    </submittedName>
</protein>
<name>C0ZX72_RHOE4</name>
<reference evidence="2 3" key="2">
    <citation type="journal article" date="2006" name="Environ. Microbiol.">
        <title>Sequence analysis of three plasmids harboured in Rhodococcus erythropolis strain PR4.</title>
        <authorList>
            <person name="Sekine M."/>
            <person name="Tanikawa S."/>
            <person name="Omata S."/>
            <person name="Saito M."/>
            <person name="Fujisawa T."/>
            <person name="Tsukatani N."/>
            <person name="Tajima T."/>
            <person name="Sekigawa T."/>
            <person name="Kosugi H."/>
            <person name="Matsuo Y."/>
            <person name="Nishiko R."/>
            <person name="Imamura K."/>
            <person name="Ito M."/>
            <person name="Narita H."/>
            <person name="Tago S."/>
            <person name="Fujita N."/>
            <person name="Harayama S."/>
        </authorList>
    </citation>
    <scope>NUCLEOTIDE SEQUENCE [LARGE SCALE GENOMIC DNA]</scope>
    <source>
        <strain evidence="3">PR4 / NBRC 100887</strain>
    </source>
</reference>
<organism evidence="2 3">
    <name type="scientific">Rhodococcus erythropolis (strain PR4 / NBRC 100887)</name>
    <dbReference type="NCBI Taxonomy" id="234621"/>
    <lineage>
        <taxon>Bacteria</taxon>
        <taxon>Bacillati</taxon>
        <taxon>Actinomycetota</taxon>
        <taxon>Actinomycetes</taxon>
        <taxon>Mycobacteriales</taxon>
        <taxon>Nocardiaceae</taxon>
        <taxon>Rhodococcus</taxon>
        <taxon>Rhodococcus erythropolis group</taxon>
    </lineage>
</organism>
<dbReference type="KEGG" id="rer:RER_22490"/>
<dbReference type="AlphaFoldDB" id="C0ZX72"/>
<keyword evidence="1" id="KW-0175">Coiled coil</keyword>
<gene>
    <name evidence="2" type="ordered locus">RER_22490</name>
</gene>
<reference evidence="3" key="1">
    <citation type="submission" date="2005-03" db="EMBL/GenBank/DDBJ databases">
        <title>Comparison of the complete genome sequences of Rhodococcus erythropolis PR4 and Rhodococcus opacus B4.</title>
        <authorList>
            <person name="Takarada H."/>
            <person name="Sekine M."/>
            <person name="Hosoyama A."/>
            <person name="Yamada R."/>
            <person name="Fujisawa T."/>
            <person name="Omata S."/>
            <person name="Shimizu A."/>
            <person name="Tsukatani N."/>
            <person name="Tanikawa S."/>
            <person name="Fujita N."/>
            <person name="Harayama S."/>
        </authorList>
    </citation>
    <scope>NUCLEOTIDE SEQUENCE [LARGE SCALE GENOMIC DNA]</scope>
    <source>
        <strain evidence="3">PR4 / NBRC 100887</strain>
    </source>
</reference>
<dbReference type="Proteomes" id="UP000002204">
    <property type="component" value="Chromosome"/>
</dbReference>
<dbReference type="HOGENOM" id="CLU_2156369_0_0_11"/>
<sequence>MTMTLGGIAGVILAGIFGYLGARLARASSRESNTTDNWSEMFKANEAQLARMDTRITQQDERINRLESMLRDEQKRFRLAIMFIRDLLRWIEHHVPGQQPPAVPDSLKEEV</sequence>
<evidence type="ECO:0000256" key="1">
    <source>
        <dbReference type="SAM" id="Coils"/>
    </source>
</evidence>